<reference evidence="10 11" key="1">
    <citation type="journal article" date="2018" name="Sci. Data">
        <title>The draft genome sequence of cork oak.</title>
        <authorList>
            <person name="Ramos A.M."/>
            <person name="Usie A."/>
            <person name="Barbosa P."/>
            <person name="Barros P.M."/>
            <person name="Capote T."/>
            <person name="Chaves I."/>
            <person name="Simoes F."/>
            <person name="Abreu I."/>
            <person name="Carrasquinho I."/>
            <person name="Faro C."/>
            <person name="Guimaraes J.B."/>
            <person name="Mendonca D."/>
            <person name="Nobrega F."/>
            <person name="Rodrigues L."/>
            <person name="Saibo N.J.M."/>
            <person name="Varela M.C."/>
            <person name="Egas C."/>
            <person name="Matos J."/>
            <person name="Miguel C.M."/>
            <person name="Oliveira M.M."/>
            <person name="Ricardo C.P."/>
            <person name="Goncalves S."/>
        </authorList>
    </citation>
    <scope>NUCLEOTIDE SEQUENCE [LARGE SCALE GENOMIC DNA]</scope>
    <source>
        <strain evidence="11">cv. HL8</strain>
    </source>
</reference>
<feature type="compositionally biased region" description="Acidic residues" evidence="9">
    <location>
        <begin position="83"/>
        <end position="96"/>
    </location>
</feature>
<evidence type="ECO:0000256" key="9">
    <source>
        <dbReference type="SAM" id="MobiDB-lite"/>
    </source>
</evidence>
<keyword evidence="11" id="KW-1185">Reference proteome</keyword>
<dbReference type="AlphaFoldDB" id="A0AAW0IYC8"/>
<dbReference type="GO" id="GO:0004674">
    <property type="term" value="F:protein serine/threonine kinase activity"/>
    <property type="evidence" value="ECO:0007669"/>
    <property type="project" value="UniProtKB-KW"/>
</dbReference>
<organism evidence="10 11">
    <name type="scientific">Quercus suber</name>
    <name type="common">Cork oak</name>
    <dbReference type="NCBI Taxonomy" id="58331"/>
    <lineage>
        <taxon>Eukaryota</taxon>
        <taxon>Viridiplantae</taxon>
        <taxon>Streptophyta</taxon>
        <taxon>Embryophyta</taxon>
        <taxon>Tracheophyta</taxon>
        <taxon>Spermatophyta</taxon>
        <taxon>Magnoliopsida</taxon>
        <taxon>eudicotyledons</taxon>
        <taxon>Gunneridae</taxon>
        <taxon>Pentapetalae</taxon>
        <taxon>rosids</taxon>
        <taxon>fabids</taxon>
        <taxon>Fagales</taxon>
        <taxon>Fagaceae</taxon>
        <taxon>Quercus</taxon>
    </lineage>
</organism>
<name>A0AAW0IYC8_QUESU</name>
<evidence type="ECO:0000256" key="1">
    <source>
        <dbReference type="ARBA" id="ARBA00012513"/>
    </source>
</evidence>
<keyword evidence="5" id="KW-0418">Kinase</keyword>
<evidence type="ECO:0000256" key="5">
    <source>
        <dbReference type="ARBA" id="ARBA00022777"/>
    </source>
</evidence>
<dbReference type="PANTHER" id="PTHR48005">
    <property type="entry name" value="LEUCINE RICH REPEAT KINASE 2"/>
    <property type="match status" value="1"/>
</dbReference>
<dbReference type="PANTHER" id="PTHR48005:SF70">
    <property type="entry name" value="MDIS1-INTERACTING RECEPTOR LIKE KINASE 2-LIKE"/>
    <property type="match status" value="1"/>
</dbReference>
<evidence type="ECO:0000256" key="6">
    <source>
        <dbReference type="ARBA" id="ARBA00022840"/>
    </source>
</evidence>
<dbReference type="InterPro" id="IPR011009">
    <property type="entry name" value="Kinase-like_dom_sf"/>
</dbReference>
<protein>
    <recommendedName>
        <fullName evidence="1">non-specific serine/threonine protein kinase</fullName>
        <ecNumber evidence="1">2.7.11.1</ecNumber>
    </recommendedName>
</protein>
<evidence type="ECO:0000256" key="7">
    <source>
        <dbReference type="ARBA" id="ARBA00047899"/>
    </source>
</evidence>
<dbReference type="EMBL" id="PKMF04000770">
    <property type="protein sequence ID" value="KAK7819664.1"/>
    <property type="molecule type" value="Genomic_DNA"/>
</dbReference>
<sequence>MAHIFDFGTAKLLKLDSSNWTSLVGTMGYMAPSKFTIPQSHPTMKQVSQDLSTWKPRLAKPLCMITLGEIVMSKCERGRGEESEAVVVEEDDDEEGSDVHVCVRGNEEAEPEVARRVDHDV</sequence>
<evidence type="ECO:0000256" key="4">
    <source>
        <dbReference type="ARBA" id="ARBA00022741"/>
    </source>
</evidence>
<gene>
    <name evidence="10" type="ORF">CFP56_039921</name>
</gene>
<evidence type="ECO:0000256" key="8">
    <source>
        <dbReference type="ARBA" id="ARBA00048679"/>
    </source>
</evidence>
<dbReference type="InterPro" id="IPR051420">
    <property type="entry name" value="Ser_Thr_Kinases_DiverseReg"/>
</dbReference>
<dbReference type="SUPFAM" id="SSF56112">
    <property type="entry name" value="Protein kinase-like (PK-like)"/>
    <property type="match status" value="1"/>
</dbReference>
<dbReference type="EC" id="2.7.11.1" evidence="1"/>
<keyword evidence="2" id="KW-0723">Serine/threonine-protein kinase</keyword>
<keyword evidence="3" id="KW-0808">Transferase</keyword>
<evidence type="ECO:0000256" key="2">
    <source>
        <dbReference type="ARBA" id="ARBA00022527"/>
    </source>
</evidence>
<accession>A0AAW0IYC8</accession>
<evidence type="ECO:0000313" key="10">
    <source>
        <dbReference type="EMBL" id="KAK7819664.1"/>
    </source>
</evidence>
<dbReference type="Proteomes" id="UP000237347">
    <property type="component" value="Unassembled WGS sequence"/>
</dbReference>
<dbReference type="GO" id="GO:0005524">
    <property type="term" value="F:ATP binding"/>
    <property type="evidence" value="ECO:0007669"/>
    <property type="project" value="UniProtKB-KW"/>
</dbReference>
<comment type="catalytic activity">
    <reaction evidence="8">
        <text>L-seryl-[protein] + ATP = O-phospho-L-seryl-[protein] + ADP + H(+)</text>
        <dbReference type="Rhea" id="RHEA:17989"/>
        <dbReference type="Rhea" id="RHEA-COMP:9863"/>
        <dbReference type="Rhea" id="RHEA-COMP:11604"/>
        <dbReference type="ChEBI" id="CHEBI:15378"/>
        <dbReference type="ChEBI" id="CHEBI:29999"/>
        <dbReference type="ChEBI" id="CHEBI:30616"/>
        <dbReference type="ChEBI" id="CHEBI:83421"/>
        <dbReference type="ChEBI" id="CHEBI:456216"/>
        <dbReference type="EC" id="2.7.11.1"/>
    </reaction>
</comment>
<evidence type="ECO:0000256" key="3">
    <source>
        <dbReference type="ARBA" id="ARBA00022679"/>
    </source>
</evidence>
<feature type="region of interest" description="Disordered" evidence="9">
    <location>
        <begin position="79"/>
        <end position="98"/>
    </location>
</feature>
<comment type="catalytic activity">
    <reaction evidence="7">
        <text>L-threonyl-[protein] + ATP = O-phospho-L-threonyl-[protein] + ADP + H(+)</text>
        <dbReference type="Rhea" id="RHEA:46608"/>
        <dbReference type="Rhea" id="RHEA-COMP:11060"/>
        <dbReference type="Rhea" id="RHEA-COMP:11605"/>
        <dbReference type="ChEBI" id="CHEBI:15378"/>
        <dbReference type="ChEBI" id="CHEBI:30013"/>
        <dbReference type="ChEBI" id="CHEBI:30616"/>
        <dbReference type="ChEBI" id="CHEBI:61977"/>
        <dbReference type="ChEBI" id="CHEBI:456216"/>
        <dbReference type="EC" id="2.7.11.1"/>
    </reaction>
</comment>
<evidence type="ECO:0000313" key="11">
    <source>
        <dbReference type="Proteomes" id="UP000237347"/>
    </source>
</evidence>
<proteinExistence type="predicted"/>
<keyword evidence="4" id="KW-0547">Nucleotide-binding</keyword>
<comment type="caution">
    <text evidence="10">The sequence shown here is derived from an EMBL/GenBank/DDBJ whole genome shotgun (WGS) entry which is preliminary data.</text>
</comment>
<keyword evidence="6" id="KW-0067">ATP-binding</keyword>